<dbReference type="OrthoDB" id="2442395at2759"/>
<accession>A0A9N9FRA9</accession>
<feature type="non-terminal residue" evidence="2">
    <location>
        <position position="269"/>
    </location>
</feature>
<keyword evidence="3" id="KW-1185">Reference proteome</keyword>
<gene>
    <name evidence="2" type="ORF">AGERDE_LOCUS6922</name>
</gene>
<evidence type="ECO:0000313" key="3">
    <source>
        <dbReference type="Proteomes" id="UP000789831"/>
    </source>
</evidence>
<name>A0A9N9FRA9_9GLOM</name>
<feature type="region of interest" description="Disordered" evidence="1">
    <location>
        <begin position="1"/>
        <end position="20"/>
    </location>
</feature>
<proteinExistence type="predicted"/>
<organism evidence="2 3">
    <name type="scientific">Ambispora gerdemannii</name>
    <dbReference type="NCBI Taxonomy" id="144530"/>
    <lineage>
        <taxon>Eukaryota</taxon>
        <taxon>Fungi</taxon>
        <taxon>Fungi incertae sedis</taxon>
        <taxon>Mucoromycota</taxon>
        <taxon>Glomeromycotina</taxon>
        <taxon>Glomeromycetes</taxon>
        <taxon>Archaeosporales</taxon>
        <taxon>Ambisporaceae</taxon>
        <taxon>Ambispora</taxon>
    </lineage>
</organism>
<dbReference type="EMBL" id="CAJVPL010001159">
    <property type="protein sequence ID" value="CAG8556212.1"/>
    <property type="molecule type" value="Genomic_DNA"/>
</dbReference>
<reference evidence="2" key="1">
    <citation type="submission" date="2021-06" db="EMBL/GenBank/DDBJ databases">
        <authorList>
            <person name="Kallberg Y."/>
            <person name="Tangrot J."/>
            <person name="Rosling A."/>
        </authorList>
    </citation>
    <scope>NUCLEOTIDE SEQUENCE</scope>
    <source>
        <strain evidence="2">MT106</strain>
    </source>
</reference>
<dbReference type="AlphaFoldDB" id="A0A9N9FRA9"/>
<evidence type="ECO:0000256" key="1">
    <source>
        <dbReference type="SAM" id="MobiDB-lite"/>
    </source>
</evidence>
<feature type="compositionally biased region" description="Basic and acidic residues" evidence="1">
    <location>
        <begin position="1"/>
        <end position="10"/>
    </location>
</feature>
<sequence length="269" mass="30065">MAHKSAEKSETNQNNNDGSAATPVFEPILLQDHLDRLLPLVLGAEISELKELKALLWSAPETSEKLRRFANDTKINVIYITKEREDDKKEEDQSSVTYTYSITQEFTYQQNRVASVALIKLVPSLEPTRPLQPQIQFINLPGPAATGSGLSPYETLYSTIHSLFDSYVNAIGESRNGIVGAAIPMVKKKIAELELSLPHLQQNIVPRISLKIHPVVQKAAKQENIRVNVDMIDPAQLTDSIFLNKLQNDVNGWIKEIQKVTKLSRDPSS</sequence>
<comment type="caution">
    <text evidence="2">The sequence shown here is derived from an EMBL/GenBank/DDBJ whole genome shotgun (WGS) entry which is preliminary data.</text>
</comment>
<dbReference type="Proteomes" id="UP000789831">
    <property type="component" value="Unassembled WGS sequence"/>
</dbReference>
<protein>
    <submittedName>
        <fullName evidence="2">3367_t:CDS:1</fullName>
    </submittedName>
</protein>
<evidence type="ECO:0000313" key="2">
    <source>
        <dbReference type="EMBL" id="CAG8556212.1"/>
    </source>
</evidence>